<dbReference type="OrthoDB" id="552194at2759"/>
<keyword evidence="5" id="KW-0234">DNA repair</keyword>
<dbReference type="SUPFAM" id="SSF49879">
    <property type="entry name" value="SMAD/FHA domain"/>
    <property type="match status" value="1"/>
</dbReference>
<dbReference type="SUPFAM" id="SSF52113">
    <property type="entry name" value="BRCT domain"/>
    <property type="match status" value="1"/>
</dbReference>
<feature type="compositionally biased region" description="Polar residues" evidence="9">
    <location>
        <begin position="451"/>
        <end position="462"/>
    </location>
</feature>
<dbReference type="InterPro" id="IPR001357">
    <property type="entry name" value="BRCT_dom"/>
</dbReference>
<evidence type="ECO:0000256" key="8">
    <source>
        <dbReference type="ARBA" id="ARBA00044757"/>
    </source>
</evidence>
<dbReference type="PANTHER" id="PTHR12162:SF0">
    <property type="entry name" value="NIBRIN"/>
    <property type="match status" value="1"/>
</dbReference>
<dbReference type="KEGG" id="hst:105182828"/>
<dbReference type="PANTHER" id="PTHR12162">
    <property type="entry name" value="NIBRIN-RELATED"/>
    <property type="match status" value="1"/>
</dbReference>
<dbReference type="CDD" id="cd22667">
    <property type="entry name" value="FHA_NBN"/>
    <property type="match status" value="1"/>
</dbReference>
<dbReference type="InterPro" id="IPR000253">
    <property type="entry name" value="FHA_dom"/>
</dbReference>
<evidence type="ECO:0000256" key="5">
    <source>
        <dbReference type="ARBA" id="ARBA00023204"/>
    </source>
</evidence>
<evidence type="ECO:0000313" key="11">
    <source>
        <dbReference type="EMBL" id="EFN84908.1"/>
    </source>
</evidence>
<evidence type="ECO:0000256" key="9">
    <source>
        <dbReference type="SAM" id="MobiDB-lite"/>
    </source>
</evidence>
<dbReference type="Gene3D" id="3.40.50.10190">
    <property type="entry name" value="BRCT domain"/>
    <property type="match status" value="1"/>
</dbReference>
<dbReference type="PROSITE" id="PS50006">
    <property type="entry name" value="FHA_DOMAIN"/>
    <property type="match status" value="1"/>
</dbReference>
<dbReference type="STRING" id="610380.E2BHD9"/>
<dbReference type="InterPro" id="IPR043014">
    <property type="entry name" value="Nibrin_BRCT2_sf"/>
</dbReference>
<dbReference type="OMA" id="TIAYWEA"/>
<evidence type="ECO:0000313" key="12">
    <source>
        <dbReference type="Proteomes" id="UP000008237"/>
    </source>
</evidence>
<dbReference type="GO" id="GO:0003684">
    <property type="term" value="F:damaged DNA binding"/>
    <property type="evidence" value="ECO:0007669"/>
    <property type="project" value="TreeGrafter"/>
</dbReference>
<dbReference type="InterPro" id="IPR040227">
    <property type="entry name" value="Nibrin-rel"/>
</dbReference>
<feature type="compositionally biased region" description="Basic and acidic residues" evidence="9">
    <location>
        <begin position="399"/>
        <end position="413"/>
    </location>
</feature>
<dbReference type="AlphaFoldDB" id="E2BHD9"/>
<evidence type="ECO:0000256" key="1">
    <source>
        <dbReference type="ARBA" id="ARBA00004123"/>
    </source>
</evidence>
<accession>E2BHD9</accession>
<feature type="region of interest" description="Disordered" evidence="9">
    <location>
        <begin position="447"/>
        <end position="471"/>
    </location>
</feature>
<evidence type="ECO:0000256" key="3">
    <source>
        <dbReference type="ARBA" id="ARBA00022454"/>
    </source>
</evidence>
<gene>
    <name evidence="11" type="ORF">EAI_04777</name>
</gene>
<organism evidence="12">
    <name type="scientific">Harpegnathos saltator</name>
    <name type="common">Jerdon's jumping ant</name>
    <dbReference type="NCBI Taxonomy" id="610380"/>
    <lineage>
        <taxon>Eukaryota</taxon>
        <taxon>Metazoa</taxon>
        <taxon>Ecdysozoa</taxon>
        <taxon>Arthropoda</taxon>
        <taxon>Hexapoda</taxon>
        <taxon>Insecta</taxon>
        <taxon>Pterygota</taxon>
        <taxon>Neoptera</taxon>
        <taxon>Endopterygota</taxon>
        <taxon>Hymenoptera</taxon>
        <taxon>Apocrita</taxon>
        <taxon>Aculeata</taxon>
        <taxon>Formicoidea</taxon>
        <taxon>Formicidae</taxon>
        <taxon>Ponerinae</taxon>
        <taxon>Ponerini</taxon>
        <taxon>Harpegnathos</taxon>
    </lineage>
</organism>
<evidence type="ECO:0000256" key="6">
    <source>
        <dbReference type="ARBA" id="ARBA00023242"/>
    </source>
</evidence>
<dbReference type="EMBL" id="GL448287">
    <property type="protein sequence ID" value="EFN84908.1"/>
    <property type="molecule type" value="Genomic_DNA"/>
</dbReference>
<keyword evidence="4" id="KW-0227">DNA damage</keyword>
<keyword evidence="6" id="KW-0539">Nucleus</keyword>
<evidence type="ECO:0000256" key="4">
    <source>
        <dbReference type="ARBA" id="ARBA00022763"/>
    </source>
</evidence>
<keyword evidence="7" id="KW-0131">Cell cycle</keyword>
<feature type="region of interest" description="Disordered" evidence="9">
    <location>
        <begin position="348"/>
        <end position="368"/>
    </location>
</feature>
<comment type="subcellular location">
    <subcellularLocation>
        <location evidence="2">Chromosome</location>
    </subcellularLocation>
    <subcellularLocation>
        <location evidence="1">Nucleus</location>
    </subcellularLocation>
</comment>
<dbReference type="GO" id="GO:0000724">
    <property type="term" value="P:double-strand break repair via homologous recombination"/>
    <property type="evidence" value="ECO:0007669"/>
    <property type="project" value="TreeGrafter"/>
</dbReference>
<dbReference type="Pfam" id="PF16508">
    <property type="entry name" value="NIBRIN_BRCT_II"/>
    <property type="match status" value="1"/>
</dbReference>
<dbReference type="GO" id="GO:0005694">
    <property type="term" value="C:chromosome"/>
    <property type="evidence" value="ECO:0007669"/>
    <property type="project" value="UniProtKB-SubCell"/>
</dbReference>
<comment type="similarity">
    <text evidence="8">Belongs to the Nibrin family.</text>
</comment>
<dbReference type="Pfam" id="PF00533">
    <property type="entry name" value="BRCT"/>
    <property type="match status" value="1"/>
</dbReference>
<keyword evidence="3" id="KW-0158">Chromosome</keyword>
<evidence type="ECO:0000259" key="10">
    <source>
        <dbReference type="PROSITE" id="PS50006"/>
    </source>
</evidence>
<feature type="region of interest" description="Disordered" evidence="9">
    <location>
        <begin position="532"/>
        <end position="552"/>
    </location>
</feature>
<keyword evidence="12" id="KW-1185">Reference proteome</keyword>
<dbReference type="Gene3D" id="2.60.200.20">
    <property type="match status" value="1"/>
</dbReference>
<evidence type="ECO:0000256" key="7">
    <source>
        <dbReference type="ARBA" id="ARBA00023306"/>
    </source>
</evidence>
<sequence length="692" mass="79307">MWCFKEQEGRCIYILPGHKVSFGKSLSNIKIEGDATVSRLHAIVSSEPYEEQELQYKCVIQDRSKYGTYVLRDGEKRKLFTDEKFILKAGDKVQFGLKHSIFIVLRHSFLVVASSLCKEEMEKLRSIVKDIGGVLSDNWHNSCTYLTVPNEFLFTIKLACALASSKMIVTTGYWEAIMKAIGENKELPKIEDFLPTVTKEEWIRVDTQLLPKEERRTLFRGLSFVHFCAKQYSAYAPIITAAGGKSCVYPTKKPLTPRDLTAKNAIVIQQPTNDSSQFTIQVIATDYPIIHQKLSALKRRMICDSEIPLAILHCSTEKYCNPKFNFGTILKSSTQMFSPSDLVIVEDTQDASSTSNKRKIEGTEQPRIIPETLDSQCDSGTSKKVCICDKNEQEDILENSKRESDVFSNKNDKQPQIIPETCDSLDKSIASDNFSRSDIKKPRIIPESCDKNSVSSPSIQDEQCSKDISPEDIGFPQEEKVILEKKHGSTLEKRNVMFEEDDLLLEDTTFNKDNLTLKRKNLMFKKSCPLKNDNWAGQNDEDESESWKSSKGPRIVSIEKINNSDKSNIRTDRMANKSLGKDCFEIEESFDSQLKQRDKYDDEKVEVIDIEKENKRGKEKSRKMEMKELKIEEKDEKREVERRKIGTDWYDKYLSAEFTDKILRKDAPCGKRFTKVLIPIPAKKLRADDFIL</sequence>
<protein>
    <submittedName>
        <fullName evidence="11">Nibrin</fullName>
    </submittedName>
</protein>
<dbReference type="InterPro" id="IPR036420">
    <property type="entry name" value="BRCT_dom_sf"/>
</dbReference>
<name>E2BHD9_HARSA</name>
<reference evidence="11 12" key="1">
    <citation type="journal article" date="2010" name="Science">
        <title>Genomic comparison of the ants Camponotus floridanus and Harpegnathos saltator.</title>
        <authorList>
            <person name="Bonasio R."/>
            <person name="Zhang G."/>
            <person name="Ye C."/>
            <person name="Mutti N.S."/>
            <person name="Fang X."/>
            <person name="Qin N."/>
            <person name="Donahue G."/>
            <person name="Yang P."/>
            <person name="Li Q."/>
            <person name="Li C."/>
            <person name="Zhang P."/>
            <person name="Huang Z."/>
            <person name="Berger S.L."/>
            <person name="Reinberg D."/>
            <person name="Wang J."/>
            <person name="Liebig J."/>
        </authorList>
    </citation>
    <scope>NUCLEOTIDE SEQUENCE [LARGE SCALE GENOMIC DNA]</scope>
    <source>
        <strain evidence="11 12">R22 G/1</strain>
    </source>
</reference>
<proteinExistence type="inferred from homology"/>
<dbReference type="CDD" id="cd17741">
    <property type="entry name" value="BRCT_nibrin"/>
    <property type="match status" value="1"/>
</dbReference>
<dbReference type="Gene3D" id="3.40.50.10980">
    <property type="entry name" value="Nibrin, BRCT2 domain"/>
    <property type="match status" value="1"/>
</dbReference>
<dbReference type="GO" id="GO:0007095">
    <property type="term" value="P:mitotic G2 DNA damage checkpoint signaling"/>
    <property type="evidence" value="ECO:0007669"/>
    <property type="project" value="InterPro"/>
</dbReference>
<dbReference type="GO" id="GO:0030870">
    <property type="term" value="C:Mre11 complex"/>
    <property type="evidence" value="ECO:0007669"/>
    <property type="project" value="InterPro"/>
</dbReference>
<dbReference type="InterPro" id="IPR008984">
    <property type="entry name" value="SMAD_FHA_dom_sf"/>
</dbReference>
<feature type="region of interest" description="Disordered" evidence="9">
    <location>
        <begin position="399"/>
        <end position="419"/>
    </location>
</feature>
<dbReference type="Proteomes" id="UP000008237">
    <property type="component" value="Unassembled WGS sequence"/>
</dbReference>
<dbReference type="InterPro" id="IPR032429">
    <property type="entry name" value="Nibrin_BRCT2"/>
</dbReference>
<dbReference type="InParanoid" id="E2BHD9"/>
<dbReference type="Pfam" id="PF00498">
    <property type="entry name" value="FHA"/>
    <property type="match status" value="1"/>
</dbReference>
<evidence type="ECO:0000256" key="2">
    <source>
        <dbReference type="ARBA" id="ARBA00004286"/>
    </source>
</evidence>
<feature type="domain" description="FHA" evidence="10">
    <location>
        <begin position="14"/>
        <end position="70"/>
    </location>
</feature>